<dbReference type="Proteomes" id="UP000015105">
    <property type="component" value="Chromosome 2D"/>
</dbReference>
<dbReference type="Gramene" id="AET2Gv20159200.1">
    <property type="protein sequence ID" value="AET2Gv20159200.1"/>
    <property type="gene ID" value="AET2Gv20159200"/>
</dbReference>
<reference evidence="2" key="3">
    <citation type="journal article" date="2017" name="Nature">
        <title>Genome sequence of the progenitor of the wheat D genome Aegilops tauschii.</title>
        <authorList>
            <person name="Luo M.C."/>
            <person name="Gu Y.Q."/>
            <person name="Puiu D."/>
            <person name="Wang H."/>
            <person name="Twardziok S.O."/>
            <person name="Deal K.R."/>
            <person name="Huo N."/>
            <person name="Zhu T."/>
            <person name="Wang L."/>
            <person name="Wang Y."/>
            <person name="McGuire P.E."/>
            <person name="Liu S."/>
            <person name="Long H."/>
            <person name="Ramasamy R.K."/>
            <person name="Rodriguez J.C."/>
            <person name="Van S.L."/>
            <person name="Yuan L."/>
            <person name="Wang Z."/>
            <person name="Xia Z."/>
            <person name="Xiao L."/>
            <person name="Anderson O.D."/>
            <person name="Ouyang S."/>
            <person name="Liang Y."/>
            <person name="Zimin A.V."/>
            <person name="Pertea G."/>
            <person name="Qi P."/>
            <person name="Bennetzen J.L."/>
            <person name="Dai X."/>
            <person name="Dawson M.W."/>
            <person name="Muller H.G."/>
            <person name="Kugler K."/>
            <person name="Rivarola-Duarte L."/>
            <person name="Spannagl M."/>
            <person name="Mayer K.F.X."/>
            <person name="Lu F.H."/>
            <person name="Bevan M.W."/>
            <person name="Leroy P."/>
            <person name="Li P."/>
            <person name="You F.M."/>
            <person name="Sun Q."/>
            <person name="Liu Z."/>
            <person name="Lyons E."/>
            <person name="Wicker T."/>
            <person name="Salzberg S.L."/>
            <person name="Devos K.M."/>
            <person name="Dvorak J."/>
        </authorList>
    </citation>
    <scope>NUCLEOTIDE SEQUENCE [LARGE SCALE GENOMIC DNA]</scope>
    <source>
        <strain evidence="2">cv. AL8/78</strain>
    </source>
</reference>
<evidence type="ECO:0000256" key="1">
    <source>
        <dbReference type="SAM" id="MobiDB-lite"/>
    </source>
</evidence>
<dbReference type="EnsemblPlants" id="AET2Gv20159200.1">
    <property type="protein sequence ID" value="AET2Gv20159200.1"/>
    <property type="gene ID" value="AET2Gv20159200"/>
</dbReference>
<evidence type="ECO:0000313" key="2">
    <source>
        <dbReference type="EnsemblPlants" id="AET2Gv20159200.1"/>
    </source>
</evidence>
<protein>
    <submittedName>
        <fullName evidence="2">Uncharacterized protein</fullName>
    </submittedName>
</protein>
<reference evidence="2" key="4">
    <citation type="submission" date="2019-03" db="UniProtKB">
        <authorList>
            <consortium name="EnsemblPlants"/>
        </authorList>
    </citation>
    <scope>IDENTIFICATION</scope>
</reference>
<accession>A0A453AJP9</accession>
<keyword evidence="3" id="KW-1185">Reference proteome</keyword>
<reference evidence="2" key="5">
    <citation type="journal article" date="2021" name="G3 (Bethesda)">
        <title>Aegilops tauschii genome assembly Aet v5.0 features greater sequence contiguity and improved annotation.</title>
        <authorList>
            <person name="Wang L."/>
            <person name="Zhu T."/>
            <person name="Rodriguez J.C."/>
            <person name="Deal K.R."/>
            <person name="Dubcovsky J."/>
            <person name="McGuire P.E."/>
            <person name="Lux T."/>
            <person name="Spannagl M."/>
            <person name="Mayer K.F.X."/>
            <person name="Baldrich P."/>
            <person name="Meyers B.C."/>
            <person name="Huo N."/>
            <person name="Gu Y.Q."/>
            <person name="Zhou H."/>
            <person name="Devos K.M."/>
            <person name="Bennetzen J.L."/>
            <person name="Unver T."/>
            <person name="Budak H."/>
            <person name="Gulick P.J."/>
            <person name="Galiba G."/>
            <person name="Kalapos B."/>
            <person name="Nelson D.R."/>
            <person name="Li P."/>
            <person name="You F.M."/>
            <person name="Luo M.C."/>
            <person name="Dvorak J."/>
        </authorList>
    </citation>
    <scope>NUCLEOTIDE SEQUENCE [LARGE SCALE GENOMIC DNA]</scope>
    <source>
        <strain evidence="2">cv. AL8/78</strain>
    </source>
</reference>
<feature type="region of interest" description="Disordered" evidence="1">
    <location>
        <begin position="1"/>
        <end position="88"/>
    </location>
</feature>
<feature type="compositionally biased region" description="Polar residues" evidence="1">
    <location>
        <begin position="17"/>
        <end position="31"/>
    </location>
</feature>
<organism evidence="2 3">
    <name type="scientific">Aegilops tauschii subsp. strangulata</name>
    <name type="common">Goatgrass</name>
    <dbReference type="NCBI Taxonomy" id="200361"/>
    <lineage>
        <taxon>Eukaryota</taxon>
        <taxon>Viridiplantae</taxon>
        <taxon>Streptophyta</taxon>
        <taxon>Embryophyta</taxon>
        <taxon>Tracheophyta</taxon>
        <taxon>Spermatophyta</taxon>
        <taxon>Magnoliopsida</taxon>
        <taxon>Liliopsida</taxon>
        <taxon>Poales</taxon>
        <taxon>Poaceae</taxon>
        <taxon>BOP clade</taxon>
        <taxon>Pooideae</taxon>
        <taxon>Triticodae</taxon>
        <taxon>Triticeae</taxon>
        <taxon>Triticinae</taxon>
        <taxon>Aegilops</taxon>
    </lineage>
</organism>
<sequence length="88" mass="9191">NALKKMRRAEEGRSAAGHTNISWTTGGSARPQQDLGDHERGGASPLPSSHTGGPATPDFPREWSTSAAATPPTTTAVTPSSFQSRFNS</sequence>
<proteinExistence type="predicted"/>
<reference evidence="3" key="1">
    <citation type="journal article" date="2014" name="Science">
        <title>Ancient hybridizations among the ancestral genomes of bread wheat.</title>
        <authorList>
            <consortium name="International Wheat Genome Sequencing Consortium,"/>
            <person name="Marcussen T."/>
            <person name="Sandve S.R."/>
            <person name="Heier L."/>
            <person name="Spannagl M."/>
            <person name="Pfeifer M."/>
            <person name="Jakobsen K.S."/>
            <person name="Wulff B.B."/>
            <person name="Steuernagel B."/>
            <person name="Mayer K.F."/>
            <person name="Olsen O.A."/>
        </authorList>
    </citation>
    <scope>NUCLEOTIDE SEQUENCE [LARGE SCALE GENOMIC DNA]</scope>
    <source>
        <strain evidence="3">cv. AL8/78</strain>
    </source>
</reference>
<feature type="compositionally biased region" description="Low complexity" evidence="1">
    <location>
        <begin position="64"/>
        <end position="81"/>
    </location>
</feature>
<evidence type="ECO:0000313" key="3">
    <source>
        <dbReference type="Proteomes" id="UP000015105"/>
    </source>
</evidence>
<reference evidence="3" key="2">
    <citation type="journal article" date="2017" name="Nat. Plants">
        <title>The Aegilops tauschii genome reveals multiple impacts of transposons.</title>
        <authorList>
            <person name="Zhao G."/>
            <person name="Zou C."/>
            <person name="Li K."/>
            <person name="Wang K."/>
            <person name="Li T."/>
            <person name="Gao L."/>
            <person name="Zhang X."/>
            <person name="Wang H."/>
            <person name="Yang Z."/>
            <person name="Liu X."/>
            <person name="Jiang W."/>
            <person name="Mao L."/>
            <person name="Kong X."/>
            <person name="Jiao Y."/>
            <person name="Jia J."/>
        </authorList>
    </citation>
    <scope>NUCLEOTIDE SEQUENCE [LARGE SCALE GENOMIC DNA]</scope>
    <source>
        <strain evidence="3">cv. AL8/78</strain>
    </source>
</reference>
<name>A0A453AJP9_AEGTS</name>
<dbReference type="AlphaFoldDB" id="A0A453AJP9"/>